<dbReference type="EMBL" id="CP124689">
    <property type="protein sequence ID" value="WGX77564.1"/>
    <property type="molecule type" value="Genomic_DNA"/>
</dbReference>
<dbReference type="SMART" id="SM00530">
    <property type="entry name" value="HTH_XRE"/>
    <property type="match status" value="1"/>
</dbReference>
<dbReference type="InterPro" id="IPR001387">
    <property type="entry name" value="Cro/C1-type_HTH"/>
</dbReference>
<gene>
    <name evidence="2" type="ORF">QJS64_20345</name>
</gene>
<evidence type="ECO:0000313" key="2">
    <source>
        <dbReference type="EMBL" id="WGX77564.1"/>
    </source>
</evidence>
<keyword evidence="3" id="KW-1185">Reference proteome</keyword>
<dbReference type="PROSITE" id="PS50943">
    <property type="entry name" value="HTH_CROC1"/>
    <property type="match status" value="1"/>
</dbReference>
<protein>
    <submittedName>
        <fullName evidence="2">Helix-turn-helix transcriptional regulator</fullName>
    </submittedName>
</protein>
<dbReference type="Gene3D" id="1.10.260.40">
    <property type="entry name" value="lambda repressor-like DNA-binding domains"/>
    <property type="match status" value="1"/>
</dbReference>
<proteinExistence type="predicted"/>
<dbReference type="CDD" id="cd00093">
    <property type="entry name" value="HTH_XRE"/>
    <property type="match status" value="1"/>
</dbReference>
<dbReference type="SUPFAM" id="SSF47413">
    <property type="entry name" value="lambda repressor-like DNA-binding domains"/>
    <property type="match status" value="1"/>
</dbReference>
<sequence length="125" mass="15215">MDEELKKLREEMGKRLYEIRTEKSLSQKAFGEKIDLSPDMISLLEKGKRNFRERVLNDIYREYKVNKEWFETGKGNKYVDILTQFDEFNNADPDVQELVRMYMQLDDISRAYYKKRMLEELNKKQ</sequence>
<dbReference type="InterPro" id="IPR010982">
    <property type="entry name" value="Lambda_DNA-bd_dom_sf"/>
</dbReference>
<organism evidence="2 3">
    <name type="scientific">Paraclostridium bifermentans</name>
    <name type="common">Clostridium bifermentans</name>
    <dbReference type="NCBI Taxonomy" id="1490"/>
    <lineage>
        <taxon>Bacteria</taxon>
        <taxon>Bacillati</taxon>
        <taxon>Bacillota</taxon>
        <taxon>Clostridia</taxon>
        <taxon>Peptostreptococcales</taxon>
        <taxon>Peptostreptococcaceae</taxon>
        <taxon>Paraclostridium</taxon>
    </lineage>
</organism>
<evidence type="ECO:0000313" key="3">
    <source>
        <dbReference type="Proteomes" id="UP001239169"/>
    </source>
</evidence>
<keyword evidence="2" id="KW-0614">Plasmid</keyword>
<dbReference type="Pfam" id="PF12844">
    <property type="entry name" value="HTH_19"/>
    <property type="match status" value="1"/>
</dbReference>
<accession>A0ABY8R7M8</accession>
<evidence type="ECO:0000259" key="1">
    <source>
        <dbReference type="PROSITE" id="PS50943"/>
    </source>
</evidence>
<feature type="domain" description="HTH cro/C1-type" evidence="1">
    <location>
        <begin position="16"/>
        <end position="70"/>
    </location>
</feature>
<dbReference type="Proteomes" id="UP001239169">
    <property type="component" value="Plasmid unnamed4"/>
</dbReference>
<reference evidence="2 3" key="1">
    <citation type="submission" date="2023-04" db="EMBL/GenBank/DDBJ databases">
        <title>Bacteria Genome Submission.</title>
        <authorList>
            <person name="Isaac P."/>
        </authorList>
    </citation>
    <scope>NUCLEOTIDE SEQUENCE [LARGE SCALE GENOMIC DNA]</scope>
    <source>
        <strain evidence="2 3">SampleS7P1</strain>
        <plasmid evidence="2 3">unnamed4</plasmid>
    </source>
</reference>
<geneLocation type="plasmid" evidence="2 3">
    <name>unnamed4</name>
</geneLocation>
<name>A0ABY8R7M8_PARBF</name>